<feature type="transmembrane region" description="Helical" evidence="2">
    <location>
        <begin position="263"/>
        <end position="285"/>
    </location>
</feature>
<name>A0A6A4VFS9_AMPAM</name>
<dbReference type="SMART" id="SM00308">
    <property type="entry name" value="LH2"/>
    <property type="match status" value="1"/>
</dbReference>
<dbReference type="PRINTS" id="PR00500">
    <property type="entry name" value="POLYCYSTIN1"/>
</dbReference>
<evidence type="ECO:0000313" key="4">
    <source>
        <dbReference type="EMBL" id="KAF0292403.1"/>
    </source>
</evidence>
<dbReference type="GO" id="GO:0050982">
    <property type="term" value="P:detection of mechanical stimulus"/>
    <property type="evidence" value="ECO:0007669"/>
    <property type="project" value="TreeGrafter"/>
</dbReference>
<keyword evidence="5" id="KW-1185">Reference proteome</keyword>
<dbReference type="SUPFAM" id="SSF49723">
    <property type="entry name" value="Lipase/lipooxygenase domain (PLAT/LH2 domain)"/>
    <property type="match status" value="1"/>
</dbReference>
<dbReference type="PROSITE" id="PS50095">
    <property type="entry name" value="PLAT"/>
    <property type="match status" value="1"/>
</dbReference>
<dbReference type="InterPro" id="IPR051223">
    <property type="entry name" value="Polycystin"/>
</dbReference>
<dbReference type="OrthoDB" id="6366166at2759"/>
<evidence type="ECO:0000256" key="1">
    <source>
        <dbReference type="PROSITE-ProRule" id="PRU00152"/>
    </source>
</evidence>
<accession>A0A6A4VFS9</accession>
<keyword evidence="2" id="KW-0472">Membrane</keyword>
<gene>
    <name evidence="4" type="primary">PKD1L2</name>
    <name evidence="4" type="ORF">FJT64_009601</name>
</gene>
<dbReference type="GO" id="GO:0005262">
    <property type="term" value="F:calcium channel activity"/>
    <property type="evidence" value="ECO:0007669"/>
    <property type="project" value="TreeGrafter"/>
</dbReference>
<dbReference type="Proteomes" id="UP000440578">
    <property type="component" value="Unassembled WGS sequence"/>
</dbReference>
<sequence length="327" mass="37290">MSRDCPQMFFDDPTSVNLTMSNMTHIYSTNYTVRVYTSGCLFYNTLSDSWDSDGCTYLYEILIITGNKTNSECDSKVQFILSGERDETDVRTLADPQRPILRRSATDSFVMATPRPLGQLSYLRIWHDNSGKGGTASWYLNFMVVRDVQTGEKWQFIANKWFAVEEGDGQIDRLLPVAGREQMLQFQHLFNTTSRRNLSDGHLWFSVFMRPPRSRFTRVQRVSACMALLYLSMLVNAMWYGLVPQQPGTGSISFGPFSLSPEQIGVGVMSNLIVFPPSFLIILLFRKSRPRHLKENRIEKAIESQRECSSTATFRLNVAASFVEAVL</sequence>
<dbReference type="FunFam" id="2.60.60.20:FF:000022">
    <property type="entry name" value="Uncharacterized protein"/>
    <property type="match status" value="1"/>
</dbReference>
<feature type="domain" description="PLAT" evidence="3">
    <location>
        <begin position="57"/>
        <end position="176"/>
    </location>
</feature>
<dbReference type="InterPro" id="IPR001024">
    <property type="entry name" value="PLAT/LH2_dom"/>
</dbReference>
<dbReference type="Gene3D" id="2.60.60.20">
    <property type="entry name" value="PLAT/LH2 domain"/>
    <property type="match status" value="1"/>
</dbReference>
<dbReference type="GO" id="GO:0016020">
    <property type="term" value="C:membrane"/>
    <property type="evidence" value="ECO:0007669"/>
    <property type="project" value="InterPro"/>
</dbReference>
<protein>
    <submittedName>
        <fullName evidence="4">Polycystic kidney disease protein 1-like 2</fullName>
    </submittedName>
</protein>
<dbReference type="EMBL" id="VIIS01001815">
    <property type="protein sequence ID" value="KAF0292403.1"/>
    <property type="molecule type" value="Genomic_DNA"/>
</dbReference>
<feature type="transmembrane region" description="Helical" evidence="2">
    <location>
        <begin position="222"/>
        <end position="243"/>
    </location>
</feature>
<dbReference type="PANTHER" id="PTHR10877:SF150">
    <property type="entry name" value="REJ DOMAIN-CONTAINING PROTEIN"/>
    <property type="match status" value="1"/>
</dbReference>
<dbReference type="AlphaFoldDB" id="A0A6A4VFS9"/>
<evidence type="ECO:0000256" key="2">
    <source>
        <dbReference type="SAM" id="Phobius"/>
    </source>
</evidence>
<comment type="caution">
    <text evidence="1">Lacks conserved residue(s) required for the propagation of feature annotation.</text>
</comment>
<keyword evidence="2" id="KW-0812">Transmembrane</keyword>
<dbReference type="Pfam" id="PF01477">
    <property type="entry name" value="PLAT"/>
    <property type="match status" value="1"/>
</dbReference>
<organism evidence="4 5">
    <name type="scientific">Amphibalanus amphitrite</name>
    <name type="common">Striped barnacle</name>
    <name type="synonym">Balanus amphitrite</name>
    <dbReference type="NCBI Taxonomy" id="1232801"/>
    <lineage>
        <taxon>Eukaryota</taxon>
        <taxon>Metazoa</taxon>
        <taxon>Ecdysozoa</taxon>
        <taxon>Arthropoda</taxon>
        <taxon>Crustacea</taxon>
        <taxon>Multicrustacea</taxon>
        <taxon>Cirripedia</taxon>
        <taxon>Thoracica</taxon>
        <taxon>Thoracicalcarea</taxon>
        <taxon>Balanomorpha</taxon>
        <taxon>Balanoidea</taxon>
        <taxon>Balanidae</taxon>
        <taxon>Amphibalaninae</taxon>
        <taxon>Amphibalanus</taxon>
    </lineage>
</organism>
<keyword evidence="2" id="KW-1133">Transmembrane helix</keyword>
<evidence type="ECO:0000313" key="5">
    <source>
        <dbReference type="Proteomes" id="UP000440578"/>
    </source>
</evidence>
<evidence type="ECO:0000259" key="3">
    <source>
        <dbReference type="PROSITE" id="PS50095"/>
    </source>
</evidence>
<dbReference type="PANTHER" id="PTHR10877">
    <property type="entry name" value="POLYCYSTIN FAMILY MEMBER"/>
    <property type="match status" value="1"/>
</dbReference>
<proteinExistence type="predicted"/>
<comment type="caution">
    <text evidence="4">The sequence shown here is derived from an EMBL/GenBank/DDBJ whole genome shotgun (WGS) entry which is preliminary data.</text>
</comment>
<dbReference type="InterPro" id="IPR036392">
    <property type="entry name" value="PLAT/LH2_dom_sf"/>
</dbReference>
<reference evidence="4 5" key="1">
    <citation type="submission" date="2019-07" db="EMBL/GenBank/DDBJ databases">
        <title>Draft genome assembly of a fouling barnacle, Amphibalanus amphitrite (Darwin, 1854): The first reference genome for Thecostraca.</title>
        <authorList>
            <person name="Kim W."/>
        </authorList>
    </citation>
    <scope>NUCLEOTIDE SEQUENCE [LARGE SCALE GENOMIC DNA]</scope>
    <source>
        <strain evidence="4">SNU_AA5</strain>
        <tissue evidence="4">Soma without cirri and trophi</tissue>
    </source>
</reference>
<dbReference type="InterPro" id="IPR000434">
    <property type="entry name" value="PC1"/>
</dbReference>